<feature type="binding site" evidence="7 8">
    <location>
        <position position="15"/>
    </location>
    <ligand>
        <name>S-adenosyl-L-methionine</name>
        <dbReference type="ChEBI" id="CHEBI:59789"/>
    </ligand>
</feature>
<feature type="domain" description="Ribosomal RNA adenine methylase transferase N-terminal" evidence="9">
    <location>
        <begin position="20"/>
        <end position="192"/>
    </location>
</feature>
<comment type="similarity">
    <text evidence="7">Belongs to the class I-like SAM-binding methyltransferase superfamily. rRNA adenine N(6)-methyltransferase family. RsmA subfamily.</text>
</comment>
<dbReference type="Proteomes" id="UP000264702">
    <property type="component" value="Unassembled WGS sequence"/>
</dbReference>
<dbReference type="PANTHER" id="PTHR11727:SF7">
    <property type="entry name" value="DIMETHYLADENOSINE TRANSFERASE-RELATED"/>
    <property type="match status" value="1"/>
</dbReference>
<feature type="binding site" evidence="7 8">
    <location>
        <position position="86"/>
    </location>
    <ligand>
        <name>S-adenosyl-L-methionine</name>
        <dbReference type="ChEBI" id="CHEBI:59789"/>
    </ligand>
</feature>
<keyword evidence="3 7" id="KW-0489">Methyltransferase</keyword>
<dbReference type="InterPro" id="IPR023165">
    <property type="entry name" value="rRNA_Ade_diMease-like_C"/>
</dbReference>
<dbReference type="EMBL" id="QVQT01000002">
    <property type="protein sequence ID" value="RFU17920.1"/>
    <property type="molecule type" value="Genomic_DNA"/>
</dbReference>
<evidence type="ECO:0000256" key="3">
    <source>
        <dbReference type="ARBA" id="ARBA00022603"/>
    </source>
</evidence>
<dbReference type="GO" id="GO:0003723">
    <property type="term" value="F:RNA binding"/>
    <property type="evidence" value="ECO:0007669"/>
    <property type="project" value="UniProtKB-UniRule"/>
</dbReference>
<feature type="binding site" evidence="7 8">
    <location>
        <position position="13"/>
    </location>
    <ligand>
        <name>S-adenosyl-L-methionine</name>
        <dbReference type="ChEBI" id="CHEBI:59789"/>
    </ligand>
</feature>
<evidence type="ECO:0000256" key="4">
    <source>
        <dbReference type="ARBA" id="ARBA00022679"/>
    </source>
</evidence>
<dbReference type="InterPro" id="IPR020596">
    <property type="entry name" value="rRNA_Ade_Mease_Trfase_CS"/>
</dbReference>
<dbReference type="PROSITE" id="PS01131">
    <property type="entry name" value="RRNA_A_DIMETH"/>
    <property type="match status" value="1"/>
</dbReference>
<reference evidence="10 11" key="1">
    <citation type="submission" date="2018-08" db="EMBL/GenBank/DDBJ databases">
        <title>Acidipila sp. 4G-K13, an acidobacterium isolated from forest soil.</title>
        <authorList>
            <person name="Gao Z.-H."/>
            <person name="Qiu L.-H."/>
        </authorList>
    </citation>
    <scope>NUCLEOTIDE SEQUENCE [LARGE SCALE GENOMIC DNA]</scope>
    <source>
        <strain evidence="10 11">4G-K13</strain>
    </source>
</reference>
<dbReference type="GO" id="GO:0052908">
    <property type="term" value="F:16S rRNA (adenine(1518)-N(6)/adenine(1519)-N(6))-dimethyltransferase activity"/>
    <property type="evidence" value="ECO:0007669"/>
    <property type="project" value="UniProtKB-EC"/>
</dbReference>
<comment type="catalytic activity">
    <reaction evidence="7">
        <text>adenosine(1518)/adenosine(1519) in 16S rRNA + 4 S-adenosyl-L-methionine = N(6)-dimethyladenosine(1518)/N(6)-dimethyladenosine(1519) in 16S rRNA + 4 S-adenosyl-L-homocysteine + 4 H(+)</text>
        <dbReference type="Rhea" id="RHEA:19609"/>
        <dbReference type="Rhea" id="RHEA-COMP:10232"/>
        <dbReference type="Rhea" id="RHEA-COMP:10233"/>
        <dbReference type="ChEBI" id="CHEBI:15378"/>
        <dbReference type="ChEBI" id="CHEBI:57856"/>
        <dbReference type="ChEBI" id="CHEBI:59789"/>
        <dbReference type="ChEBI" id="CHEBI:74411"/>
        <dbReference type="ChEBI" id="CHEBI:74493"/>
        <dbReference type="EC" id="2.1.1.182"/>
    </reaction>
</comment>
<dbReference type="Gene3D" id="1.10.8.100">
    <property type="entry name" value="Ribosomal RNA adenine dimethylase-like, domain 2"/>
    <property type="match status" value="1"/>
</dbReference>
<organism evidence="10 11">
    <name type="scientific">Paracidobacterium acidisoli</name>
    <dbReference type="NCBI Taxonomy" id="2303751"/>
    <lineage>
        <taxon>Bacteria</taxon>
        <taxon>Pseudomonadati</taxon>
        <taxon>Acidobacteriota</taxon>
        <taxon>Terriglobia</taxon>
        <taxon>Terriglobales</taxon>
        <taxon>Acidobacteriaceae</taxon>
        <taxon>Paracidobacterium</taxon>
    </lineage>
</organism>
<dbReference type="GO" id="GO:0005829">
    <property type="term" value="C:cytosol"/>
    <property type="evidence" value="ECO:0007669"/>
    <property type="project" value="TreeGrafter"/>
</dbReference>
<evidence type="ECO:0000256" key="8">
    <source>
        <dbReference type="PROSITE-ProRule" id="PRU01026"/>
    </source>
</evidence>
<evidence type="ECO:0000256" key="1">
    <source>
        <dbReference type="ARBA" id="ARBA00022490"/>
    </source>
</evidence>
<keyword evidence="4 7" id="KW-0808">Transferase</keyword>
<dbReference type="PROSITE" id="PS51689">
    <property type="entry name" value="SAM_RNA_A_N6_MT"/>
    <property type="match status" value="1"/>
</dbReference>
<evidence type="ECO:0000256" key="5">
    <source>
        <dbReference type="ARBA" id="ARBA00022691"/>
    </source>
</evidence>
<accession>A0A372ISI4</accession>
<dbReference type="PANTHER" id="PTHR11727">
    <property type="entry name" value="DIMETHYLADENOSINE TRANSFERASE"/>
    <property type="match status" value="1"/>
</dbReference>
<comment type="caution">
    <text evidence="10">The sequence shown here is derived from an EMBL/GenBank/DDBJ whole genome shotgun (WGS) entry which is preliminary data.</text>
</comment>
<protein>
    <recommendedName>
        <fullName evidence="7">Ribosomal RNA small subunit methyltransferase A</fullName>
        <ecNumber evidence="7">2.1.1.182</ecNumber>
    </recommendedName>
    <alternativeName>
        <fullName evidence="7">16S rRNA (adenine(1518)-N(6)/adenine(1519)-N(6))-dimethyltransferase</fullName>
    </alternativeName>
    <alternativeName>
        <fullName evidence="7">16S rRNA dimethyladenosine transferase</fullName>
    </alternativeName>
    <alternativeName>
        <fullName evidence="7">16S rRNA dimethylase</fullName>
    </alternativeName>
    <alternativeName>
        <fullName evidence="7">S-adenosylmethionine-6-N', N'-adenosyl(rRNA) dimethyltransferase</fullName>
    </alternativeName>
</protein>
<feature type="binding site" evidence="7 8">
    <location>
        <position position="61"/>
    </location>
    <ligand>
        <name>S-adenosyl-L-methionine</name>
        <dbReference type="ChEBI" id="CHEBI:59789"/>
    </ligand>
</feature>
<name>A0A372ISI4_9BACT</name>
<evidence type="ECO:0000313" key="11">
    <source>
        <dbReference type="Proteomes" id="UP000264702"/>
    </source>
</evidence>
<dbReference type="InterPro" id="IPR011530">
    <property type="entry name" value="rRNA_adenine_dimethylase"/>
</dbReference>
<keyword evidence="11" id="KW-1185">Reference proteome</keyword>
<gene>
    <name evidence="7 10" type="primary">rsmA</name>
    <name evidence="7" type="synonym">ksgA</name>
    <name evidence="10" type="ORF">D0Y96_03885</name>
</gene>
<keyword evidence="2 7" id="KW-0698">rRNA processing</keyword>
<evidence type="ECO:0000256" key="2">
    <source>
        <dbReference type="ARBA" id="ARBA00022552"/>
    </source>
</evidence>
<dbReference type="OrthoDB" id="9814755at2"/>
<dbReference type="Pfam" id="PF00398">
    <property type="entry name" value="RrnaAD"/>
    <property type="match status" value="1"/>
</dbReference>
<dbReference type="InterPro" id="IPR029063">
    <property type="entry name" value="SAM-dependent_MTases_sf"/>
</dbReference>
<dbReference type="InterPro" id="IPR001737">
    <property type="entry name" value="KsgA/Erm"/>
</dbReference>
<feature type="binding site" evidence="7 8">
    <location>
        <position position="40"/>
    </location>
    <ligand>
        <name>S-adenosyl-L-methionine</name>
        <dbReference type="ChEBI" id="CHEBI:59789"/>
    </ligand>
</feature>
<comment type="subcellular location">
    <subcellularLocation>
        <location evidence="7">Cytoplasm</location>
    </subcellularLocation>
</comment>
<dbReference type="SUPFAM" id="SSF53335">
    <property type="entry name" value="S-adenosyl-L-methionine-dependent methyltransferases"/>
    <property type="match status" value="1"/>
</dbReference>
<dbReference type="NCBIfam" id="TIGR00755">
    <property type="entry name" value="ksgA"/>
    <property type="match status" value="1"/>
</dbReference>
<evidence type="ECO:0000259" key="9">
    <source>
        <dbReference type="SMART" id="SM00650"/>
    </source>
</evidence>
<comment type="function">
    <text evidence="7">Specifically dimethylates two adjacent adenosines (A1518 and A1519) in the loop of a conserved hairpin near the 3'-end of 16S rRNA in the 30S particle. May play a critical role in biogenesis of 30S subunits.</text>
</comment>
<dbReference type="SMART" id="SM00650">
    <property type="entry name" value="rADc"/>
    <property type="match status" value="1"/>
</dbReference>
<keyword evidence="5 7" id="KW-0949">S-adenosyl-L-methionine</keyword>
<evidence type="ECO:0000256" key="7">
    <source>
        <dbReference type="HAMAP-Rule" id="MF_00607"/>
    </source>
</evidence>
<proteinExistence type="inferred from homology"/>
<dbReference type="HAMAP" id="MF_00607">
    <property type="entry name" value="16SrRNA_methyltr_A"/>
    <property type="match status" value="1"/>
</dbReference>
<sequence>MPQNTRRSKLGQNFLVNLQACEAIAAASGDLSQRAVVEIGPGRGAITEILAARAQQLIAIELDTLLAAQLRQRFAAQTHVKIMEADVLDVDFGELQTDKAKLEVIGNLPYYITSDILLHLFRYSAVIHRAVIMVQREVAERVLATPGTSEYGVLSATAQMFAQVEKLMTLPPDAFSPPPEVHSTVIRLTMAPRFEELKVDAEGFFAFLRAGFAQKRKMLAKNLRIAGLEAQTIATAFEKGCVSSTARAEELTLEQSAALYREIKGQNSIALIR</sequence>
<evidence type="ECO:0000256" key="6">
    <source>
        <dbReference type="ARBA" id="ARBA00022884"/>
    </source>
</evidence>
<dbReference type="InterPro" id="IPR020598">
    <property type="entry name" value="rRNA_Ade_methylase_Trfase_N"/>
</dbReference>
<dbReference type="Gene3D" id="3.40.50.150">
    <property type="entry name" value="Vaccinia Virus protein VP39"/>
    <property type="match status" value="1"/>
</dbReference>
<dbReference type="EC" id="2.1.1.182" evidence="7"/>
<keyword evidence="1 7" id="KW-0963">Cytoplasm</keyword>
<dbReference type="AlphaFoldDB" id="A0A372ISI4"/>
<keyword evidence="6 7" id="KW-0694">RNA-binding</keyword>
<evidence type="ECO:0000313" key="10">
    <source>
        <dbReference type="EMBL" id="RFU17920.1"/>
    </source>
</evidence>
<feature type="binding site" evidence="7 8">
    <location>
        <position position="107"/>
    </location>
    <ligand>
        <name>S-adenosyl-L-methionine</name>
        <dbReference type="ChEBI" id="CHEBI:59789"/>
    </ligand>
</feature>